<organism evidence="3 4">
    <name type="scientific">Falsiroseomonas selenitidurans</name>
    <dbReference type="NCBI Taxonomy" id="2716335"/>
    <lineage>
        <taxon>Bacteria</taxon>
        <taxon>Pseudomonadati</taxon>
        <taxon>Pseudomonadota</taxon>
        <taxon>Alphaproteobacteria</taxon>
        <taxon>Acetobacterales</taxon>
        <taxon>Roseomonadaceae</taxon>
        <taxon>Falsiroseomonas</taxon>
    </lineage>
</organism>
<dbReference type="InterPro" id="IPR009003">
    <property type="entry name" value="Peptidase_S1_PA"/>
</dbReference>
<accession>A0ABX1E2A9</accession>
<dbReference type="InterPro" id="IPR043504">
    <property type="entry name" value="Peptidase_S1_PA_chymotrypsin"/>
</dbReference>
<evidence type="ECO:0000256" key="1">
    <source>
        <dbReference type="SAM" id="MobiDB-lite"/>
    </source>
</evidence>
<reference evidence="3 4" key="1">
    <citation type="submission" date="2020-03" db="EMBL/GenBank/DDBJ databases">
        <title>Roseomonas selenitidurans sp. nov. isolated from urban soil.</title>
        <authorList>
            <person name="Liu H."/>
        </authorList>
    </citation>
    <scope>NUCLEOTIDE SEQUENCE [LARGE SCALE GENOMIC DNA]</scope>
    <source>
        <strain evidence="3 4">BU-1</strain>
    </source>
</reference>
<dbReference type="Proteomes" id="UP000787635">
    <property type="component" value="Unassembled WGS sequence"/>
</dbReference>
<dbReference type="RefSeq" id="WP_168029877.1">
    <property type="nucleotide sequence ID" value="NZ_JAAVNE010000013.1"/>
</dbReference>
<sequence length="376" mass="39713">MENTRAPLPATDPAPRAPLLPNGPALPTTPLDPPSRDLPATARDAHLRDRDGIAACDKAKVALADAIYRAVFGRRPSYGEVLRRARTPDIRLLLEAHDQACLQPLDRAPPAGGEAARIAAALAAIHPRMGAVFASTGPTAGRVHCTGLLLDAQHVATARHCLYDPDFDSSRGGTPPRIAVGFARWTEPDRPLQVAEPVVDPDHATGSFHRRQRVGDFAILRLAAPVADARVAAPMPMARPQAFQRITLVGLQVVLGYARSGEAPRVTPAQNWSPLLRHEVRADCRIAWTTARGCFLYGCNVEAGWSGGPVLAISDAEGGRPAQAALLGIHTGGIGQASRAEAESDCGARGDFDGMPSIAVNLGTAVPGWVQRRAGP</sequence>
<dbReference type="EMBL" id="JAAVNE010000013">
    <property type="protein sequence ID" value="NKC31188.1"/>
    <property type="molecule type" value="Genomic_DNA"/>
</dbReference>
<evidence type="ECO:0000313" key="4">
    <source>
        <dbReference type="Proteomes" id="UP000787635"/>
    </source>
</evidence>
<dbReference type="Pfam" id="PF00089">
    <property type="entry name" value="Trypsin"/>
    <property type="match status" value="1"/>
</dbReference>
<comment type="caution">
    <text evidence="3">The sequence shown here is derived from an EMBL/GenBank/DDBJ whole genome shotgun (WGS) entry which is preliminary data.</text>
</comment>
<keyword evidence="4" id="KW-1185">Reference proteome</keyword>
<dbReference type="SMART" id="SM00020">
    <property type="entry name" value="Tryp_SPc"/>
    <property type="match status" value="1"/>
</dbReference>
<dbReference type="SUPFAM" id="SSF50494">
    <property type="entry name" value="Trypsin-like serine proteases"/>
    <property type="match status" value="1"/>
</dbReference>
<dbReference type="InterPro" id="IPR001254">
    <property type="entry name" value="Trypsin_dom"/>
</dbReference>
<evidence type="ECO:0000259" key="2">
    <source>
        <dbReference type="PROSITE" id="PS50240"/>
    </source>
</evidence>
<evidence type="ECO:0000313" key="3">
    <source>
        <dbReference type="EMBL" id="NKC31188.1"/>
    </source>
</evidence>
<protein>
    <submittedName>
        <fullName evidence="3">S1 family peptidase</fullName>
    </submittedName>
</protein>
<feature type="region of interest" description="Disordered" evidence="1">
    <location>
        <begin position="1"/>
        <end position="40"/>
    </location>
</feature>
<dbReference type="Gene3D" id="2.40.10.10">
    <property type="entry name" value="Trypsin-like serine proteases"/>
    <property type="match status" value="1"/>
</dbReference>
<dbReference type="PROSITE" id="PS50240">
    <property type="entry name" value="TRYPSIN_DOM"/>
    <property type="match status" value="1"/>
</dbReference>
<gene>
    <name evidence="3" type="ORF">HEQ75_09985</name>
</gene>
<name>A0ABX1E2A9_9PROT</name>
<proteinExistence type="predicted"/>
<feature type="domain" description="Peptidase S1" evidence="2">
    <location>
        <begin position="110"/>
        <end position="375"/>
    </location>
</feature>